<dbReference type="CDD" id="cd00112">
    <property type="entry name" value="LDLa"/>
    <property type="match status" value="1"/>
</dbReference>
<sequence length="70" mass="7586">MSSLCWSLLVCVLLVAGQAAAKRTDAKIKRASDCGDGHYACSNGQCIQEEWLCDTEDDCGNNEDEVGCRE</sequence>
<dbReference type="SUPFAM" id="SSF57424">
    <property type="entry name" value="LDL receptor-like module"/>
    <property type="match status" value="1"/>
</dbReference>
<evidence type="ECO:0000256" key="1">
    <source>
        <dbReference type="ARBA" id="ARBA00023157"/>
    </source>
</evidence>
<keyword evidence="5" id="KW-1185">Reference proteome</keyword>
<dbReference type="InterPro" id="IPR023415">
    <property type="entry name" value="LDLR_class-A_CS"/>
</dbReference>
<dbReference type="AlphaFoldDB" id="A0A2T7P2U9"/>
<dbReference type="EMBL" id="PZQS01000007">
    <property type="protein sequence ID" value="PVD27755.1"/>
    <property type="molecule type" value="Genomic_DNA"/>
</dbReference>
<feature type="disulfide bond" evidence="2">
    <location>
        <begin position="34"/>
        <end position="46"/>
    </location>
</feature>
<dbReference type="PROSITE" id="PS50068">
    <property type="entry name" value="LDLRA_2"/>
    <property type="match status" value="1"/>
</dbReference>
<feature type="disulfide bond" evidence="2">
    <location>
        <begin position="53"/>
        <end position="68"/>
    </location>
</feature>
<keyword evidence="3" id="KW-0732">Signal</keyword>
<dbReference type="SMART" id="SM00192">
    <property type="entry name" value="LDLa"/>
    <property type="match status" value="1"/>
</dbReference>
<gene>
    <name evidence="4" type="ORF">C0Q70_12927</name>
</gene>
<feature type="chain" id="PRO_5015440363" description="SRCR domain-containing protein" evidence="3">
    <location>
        <begin position="22"/>
        <end position="70"/>
    </location>
</feature>
<evidence type="ECO:0000256" key="2">
    <source>
        <dbReference type="PROSITE-ProRule" id="PRU00124"/>
    </source>
</evidence>
<accession>A0A2T7P2U9</accession>
<reference evidence="4 5" key="1">
    <citation type="submission" date="2018-04" db="EMBL/GenBank/DDBJ databases">
        <title>The genome of golden apple snail Pomacea canaliculata provides insight into stress tolerance and invasive adaptation.</title>
        <authorList>
            <person name="Liu C."/>
            <person name="Liu B."/>
            <person name="Ren Y."/>
            <person name="Zhang Y."/>
            <person name="Wang H."/>
            <person name="Li S."/>
            <person name="Jiang F."/>
            <person name="Yin L."/>
            <person name="Zhang G."/>
            <person name="Qian W."/>
            <person name="Fan W."/>
        </authorList>
    </citation>
    <scope>NUCLEOTIDE SEQUENCE [LARGE SCALE GENOMIC DNA]</scope>
    <source>
        <strain evidence="4">SZHN2017</strain>
        <tissue evidence="4">Muscle</tissue>
    </source>
</reference>
<dbReference type="PROSITE" id="PS01209">
    <property type="entry name" value="LDLRA_1"/>
    <property type="match status" value="1"/>
</dbReference>
<dbReference type="Proteomes" id="UP000245119">
    <property type="component" value="Linkage Group LG7"/>
</dbReference>
<evidence type="ECO:0000313" key="4">
    <source>
        <dbReference type="EMBL" id="PVD27755.1"/>
    </source>
</evidence>
<evidence type="ECO:0000256" key="3">
    <source>
        <dbReference type="SAM" id="SignalP"/>
    </source>
</evidence>
<dbReference type="InterPro" id="IPR002172">
    <property type="entry name" value="LDrepeatLR_classA_rpt"/>
</dbReference>
<comment type="caution">
    <text evidence="4">The sequence shown here is derived from an EMBL/GenBank/DDBJ whole genome shotgun (WGS) entry which is preliminary data.</text>
</comment>
<feature type="disulfide bond" evidence="2">
    <location>
        <begin position="41"/>
        <end position="59"/>
    </location>
</feature>
<dbReference type="Gene3D" id="4.10.400.10">
    <property type="entry name" value="Low-density Lipoprotein Receptor"/>
    <property type="match status" value="1"/>
</dbReference>
<dbReference type="Pfam" id="PF00057">
    <property type="entry name" value="Ldl_recept_a"/>
    <property type="match status" value="1"/>
</dbReference>
<evidence type="ECO:0008006" key="6">
    <source>
        <dbReference type="Google" id="ProtNLM"/>
    </source>
</evidence>
<dbReference type="InterPro" id="IPR036055">
    <property type="entry name" value="LDL_receptor-like_sf"/>
</dbReference>
<feature type="signal peptide" evidence="3">
    <location>
        <begin position="1"/>
        <end position="21"/>
    </location>
</feature>
<keyword evidence="1 2" id="KW-1015">Disulfide bond</keyword>
<protein>
    <recommendedName>
        <fullName evidence="6">SRCR domain-containing protein</fullName>
    </recommendedName>
</protein>
<evidence type="ECO:0000313" key="5">
    <source>
        <dbReference type="Proteomes" id="UP000245119"/>
    </source>
</evidence>
<organism evidence="4 5">
    <name type="scientific">Pomacea canaliculata</name>
    <name type="common">Golden apple snail</name>
    <dbReference type="NCBI Taxonomy" id="400727"/>
    <lineage>
        <taxon>Eukaryota</taxon>
        <taxon>Metazoa</taxon>
        <taxon>Spiralia</taxon>
        <taxon>Lophotrochozoa</taxon>
        <taxon>Mollusca</taxon>
        <taxon>Gastropoda</taxon>
        <taxon>Caenogastropoda</taxon>
        <taxon>Architaenioglossa</taxon>
        <taxon>Ampullarioidea</taxon>
        <taxon>Ampullariidae</taxon>
        <taxon>Pomacea</taxon>
    </lineage>
</organism>
<proteinExistence type="predicted"/>
<name>A0A2T7P2U9_POMCA</name>